<sequence length="136" mass="14811">MTERLPPTDGLVARSLEASLTVRDLSTSAAWYRDVVGFAVAREYRRDERLIAIAMQAGSVELLLVQDDGARGVDRVRGEGFSLQVTTAQDIDALAARVESRGGVLESAPMTVAGKRAFRLRDPDGFRFTISSPRDA</sequence>
<dbReference type="EMBL" id="CP007129">
    <property type="protein sequence ID" value="AHG92797.1"/>
    <property type="molecule type" value="Genomic_DNA"/>
</dbReference>
<dbReference type="PANTHER" id="PTHR36503">
    <property type="entry name" value="BLR2520 PROTEIN"/>
    <property type="match status" value="1"/>
</dbReference>
<dbReference type="CDD" id="cd06587">
    <property type="entry name" value="VOC"/>
    <property type="match status" value="1"/>
</dbReference>
<dbReference type="AlphaFoldDB" id="W0RQR6"/>
<name>W0RQR6_9BACT</name>
<feature type="domain" description="VOC" evidence="1">
    <location>
        <begin position="14"/>
        <end position="133"/>
    </location>
</feature>
<geneLocation type="plasmid" evidence="2 3">
    <name>1</name>
</geneLocation>
<dbReference type="InterPro" id="IPR004360">
    <property type="entry name" value="Glyas_Fos-R_dOase_dom"/>
</dbReference>
<dbReference type="Gene3D" id="3.10.180.10">
    <property type="entry name" value="2,3-Dihydroxybiphenyl 1,2-Dioxygenase, domain 1"/>
    <property type="match status" value="1"/>
</dbReference>
<dbReference type="OrthoDB" id="115162at2"/>
<evidence type="ECO:0000259" key="1">
    <source>
        <dbReference type="PROSITE" id="PS51819"/>
    </source>
</evidence>
<protein>
    <submittedName>
        <fullName evidence="2">Glyoxalase-like domain protein</fullName>
    </submittedName>
</protein>
<dbReference type="RefSeq" id="WP_025414124.1">
    <property type="nucleotide sequence ID" value="NZ_CP007129.1"/>
</dbReference>
<dbReference type="Pfam" id="PF00903">
    <property type="entry name" value="Glyoxalase"/>
    <property type="match status" value="1"/>
</dbReference>
<dbReference type="InterPro" id="IPR037523">
    <property type="entry name" value="VOC_core"/>
</dbReference>
<dbReference type="PROSITE" id="PS51819">
    <property type="entry name" value="VOC"/>
    <property type="match status" value="1"/>
</dbReference>
<dbReference type="Proteomes" id="UP000019151">
    <property type="component" value="Plasmid 1"/>
</dbReference>
<dbReference type="SUPFAM" id="SSF54593">
    <property type="entry name" value="Glyoxalase/Bleomycin resistance protein/Dihydroxybiphenyl dioxygenase"/>
    <property type="match status" value="1"/>
</dbReference>
<gene>
    <name evidence="2" type="ORF">J421_5262</name>
</gene>
<proteinExistence type="predicted"/>
<reference evidence="2 3" key="1">
    <citation type="journal article" date="2014" name="Genome Announc.">
        <title>Genome Sequence and Methylome of Soil Bacterium Gemmatirosa kalamazoonensis KBS708T, a Member of the Rarely Cultivated Gemmatimonadetes Phylum.</title>
        <authorList>
            <person name="Debruyn J.M."/>
            <person name="Radosevich M."/>
            <person name="Wommack K.E."/>
            <person name="Polson S.W."/>
            <person name="Hauser L.J."/>
            <person name="Fawaz M.N."/>
            <person name="Korlach J."/>
            <person name="Tsai Y.C."/>
        </authorList>
    </citation>
    <scope>NUCLEOTIDE SEQUENCE [LARGE SCALE GENOMIC DNA]</scope>
    <source>
        <strain evidence="2 3">KBS708</strain>
        <plasmid evidence="3">Plasmid 1</plasmid>
    </source>
</reference>
<evidence type="ECO:0000313" key="2">
    <source>
        <dbReference type="EMBL" id="AHG92797.1"/>
    </source>
</evidence>
<dbReference type="PANTHER" id="PTHR36503:SF1">
    <property type="entry name" value="BLR2520 PROTEIN"/>
    <property type="match status" value="1"/>
</dbReference>
<dbReference type="InParanoid" id="W0RQR6"/>
<dbReference type="KEGG" id="gba:J421_5262"/>
<dbReference type="InterPro" id="IPR029068">
    <property type="entry name" value="Glyas_Bleomycin-R_OHBP_Dase"/>
</dbReference>
<keyword evidence="2" id="KW-0614">Plasmid</keyword>
<keyword evidence="3" id="KW-1185">Reference proteome</keyword>
<organism evidence="2 3">
    <name type="scientific">Gemmatirosa kalamazoonensis</name>
    <dbReference type="NCBI Taxonomy" id="861299"/>
    <lineage>
        <taxon>Bacteria</taxon>
        <taxon>Pseudomonadati</taxon>
        <taxon>Gemmatimonadota</taxon>
        <taxon>Gemmatimonadia</taxon>
        <taxon>Gemmatimonadales</taxon>
        <taxon>Gemmatimonadaceae</taxon>
        <taxon>Gemmatirosa</taxon>
    </lineage>
</organism>
<evidence type="ECO:0000313" key="3">
    <source>
        <dbReference type="Proteomes" id="UP000019151"/>
    </source>
</evidence>
<accession>W0RQR6</accession>
<dbReference type="HOGENOM" id="CLU_1872459_0_0_0"/>